<proteinExistence type="predicted"/>
<name>A0A171BMY8_9ACTN</name>
<feature type="region of interest" description="Disordered" evidence="1">
    <location>
        <begin position="1"/>
        <end position="38"/>
    </location>
</feature>
<protein>
    <submittedName>
        <fullName evidence="3">Uncharacterized protein</fullName>
    </submittedName>
</protein>
<keyword evidence="2" id="KW-0472">Membrane</keyword>
<feature type="transmembrane region" description="Helical" evidence="2">
    <location>
        <begin position="47"/>
        <end position="68"/>
    </location>
</feature>
<comment type="caution">
    <text evidence="3">The sequence shown here is derived from an EMBL/GenBank/DDBJ whole genome shotgun (WGS) entry which is preliminary data.</text>
</comment>
<reference evidence="4" key="2">
    <citation type="submission" date="2016-04" db="EMBL/GenBank/DDBJ databases">
        <title>Planomonospora sphaerica JCM9374 whole genome shotgun sequence.</title>
        <authorList>
            <person name="Suzuki T."/>
            <person name="Dohra H."/>
            <person name="Kodani S."/>
        </authorList>
    </citation>
    <scope>NUCLEOTIDE SEQUENCE [LARGE SCALE GENOMIC DNA]</scope>
    <source>
        <strain evidence="4">JCM 9374</strain>
    </source>
</reference>
<gene>
    <name evidence="3" type="ORF">PS9374_00972</name>
</gene>
<evidence type="ECO:0000256" key="2">
    <source>
        <dbReference type="SAM" id="Phobius"/>
    </source>
</evidence>
<dbReference type="Proteomes" id="UP000077701">
    <property type="component" value="Unassembled WGS sequence"/>
</dbReference>
<evidence type="ECO:0000313" key="4">
    <source>
        <dbReference type="Proteomes" id="UP000077701"/>
    </source>
</evidence>
<reference evidence="3 4" key="1">
    <citation type="journal article" date="2016" name="Genome Announc.">
        <title>Draft Genome Sequence of Planomonospora sphaerica JCM9374, a Rare Actinomycete.</title>
        <authorList>
            <person name="Dohra H."/>
            <person name="Suzuki T."/>
            <person name="Inoue Y."/>
            <person name="Kodani S."/>
        </authorList>
    </citation>
    <scope>NUCLEOTIDE SEQUENCE [LARGE SCALE GENOMIC DNA]</scope>
    <source>
        <strain evidence="3 4">JCM 9374</strain>
    </source>
</reference>
<keyword evidence="4" id="KW-1185">Reference proteome</keyword>
<accession>A0A171BMY8</accession>
<dbReference type="EMBL" id="BDCX01000002">
    <property type="protein sequence ID" value="GAT65339.1"/>
    <property type="molecule type" value="Genomic_DNA"/>
</dbReference>
<keyword evidence="2" id="KW-1133">Transmembrane helix</keyword>
<organism evidence="3 4">
    <name type="scientific">Planomonospora sphaerica</name>
    <dbReference type="NCBI Taxonomy" id="161355"/>
    <lineage>
        <taxon>Bacteria</taxon>
        <taxon>Bacillati</taxon>
        <taxon>Actinomycetota</taxon>
        <taxon>Actinomycetes</taxon>
        <taxon>Streptosporangiales</taxon>
        <taxon>Streptosporangiaceae</taxon>
        <taxon>Planomonospora</taxon>
    </lineage>
</organism>
<evidence type="ECO:0000313" key="3">
    <source>
        <dbReference type="EMBL" id="GAT65339.1"/>
    </source>
</evidence>
<dbReference type="AlphaFoldDB" id="A0A171BMY8"/>
<evidence type="ECO:0000256" key="1">
    <source>
        <dbReference type="SAM" id="MobiDB-lite"/>
    </source>
</evidence>
<sequence>MTSPDGARRPGPGRHGHGPASRSPGKASADRPGRMGLSTGPGAGRKVFAVLLSVPFLGLPLLAISLVVENAERPIDRSSLASWLLVVPPAMIMTVFLVALLGVLRFRARLEGNVLEVRGAFTTRRVDLSRARVWLDSFPDRSRARDRRSAGGRIPHLCLYAQERGGRKVPLRLGGRRGLLPPHELAAMADAVDSGHRIGPEAEAASRTALLLRRLGTGHVTGLR</sequence>
<feature type="transmembrane region" description="Helical" evidence="2">
    <location>
        <begin position="80"/>
        <end position="104"/>
    </location>
</feature>
<keyword evidence="2" id="KW-0812">Transmembrane</keyword>